<dbReference type="AlphaFoldDB" id="F4S2N2"/>
<keyword evidence="2" id="KW-1185">Reference proteome</keyword>
<dbReference type="InParanoid" id="F4S2N2"/>
<dbReference type="Proteomes" id="UP000001072">
    <property type="component" value="Unassembled WGS sequence"/>
</dbReference>
<dbReference type="EMBL" id="GL883141">
    <property type="protein sequence ID" value="EGG01099.1"/>
    <property type="molecule type" value="Genomic_DNA"/>
</dbReference>
<gene>
    <name evidence="1" type="ORF">MELLADRAFT_92762</name>
</gene>
<protein>
    <submittedName>
        <fullName evidence="1">Uncharacterized protein</fullName>
    </submittedName>
</protein>
<name>F4S2N2_MELLP</name>
<sequence>MRASRVIQLSEIVPHAGGVECLLLEMRDEERCHQRCYIKTWDQRGRRLDC</sequence>
<organism evidence="2">
    <name type="scientific">Melampsora larici-populina (strain 98AG31 / pathotype 3-4-7)</name>
    <name type="common">Poplar leaf rust fungus</name>
    <dbReference type="NCBI Taxonomy" id="747676"/>
    <lineage>
        <taxon>Eukaryota</taxon>
        <taxon>Fungi</taxon>
        <taxon>Dikarya</taxon>
        <taxon>Basidiomycota</taxon>
        <taxon>Pucciniomycotina</taxon>
        <taxon>Pucciniomycetes</taxon>
        <taxon>Pucciniales</taxon>
        <taxon>Melampsoraceae</taxon>
        <taxon>Melampsora</taxon>
    </lineage>
</organism>
<evidence type="ECO:0000313" key="1">
    <source>
        <dbReference type="EMBL" id="EGG01099.1"/>
    </source>
</evidence>
<reference evidence="2" key="1">
    <citation type="journal article" date="2011" name="Proc. Natl. Acad. Sci. U.S.A.">
        <title>Obligate biotrophy features unraveled by the genomic analysis of rust fungi.</title>
        <authorList>
            <person name="Duplessis S."/>
            <person name="Cuomo C.A."/>
            <person name="Lin Y.-C."/>
            <person name="Aerts A."/>
            <person name="Tisserant E."/>
            <person name="Veneault-Fourrey C."/>
            <person name="Joly D.L."/>
            <person name="Hacquard S."/>
            <person name="Amselem J."/>
            <person name="Cantarel B.L."/>
            <person name="Chiu R."/>
            <person name="Coutinho P.M."/>
            <person name="Feau N."/>
            <person name="Field M."/>
            <person name="Frey P."/>
            <person name="Gelhaye E."/>
            <person name="Goldberg J."/>
            <person name="Grabherr M.G."/>
            <person name="Kodira C.D."/>
            <person name="Kohler A."/>
            <person name="Kuees U."/>
            <person name="Lindquist E.A."/>
            <person name="Lucas S.M."/>
            <person name="Mago R."/>
            <person name="Mauceli E."/>
            <person name="Morin E."/>
            <person name="Murat C."/>
            <person name="Pangilinan J.L."/>
            <person name="Park R."/>
            <person name="Pearson M."/>
            <person name="Quesneville H."/>
            <person name="Rouhier N."/>
            <person name="Sakthikumar S."/>
            <person name="Salamov A.A."/>
            <person name="Schmutz J."/>
            <person name="Selles B."/>
            <person name="Shapiro H."/>
            <person name="Tanguay P."/>
            <person name="Tuskan G.A."/>
            <person name="Henrissat B."/>
            <person name="Van de Peer Y."/>
            <person name="Rouze P."/>
            <person name="Ellis J.G."/>
            <person name="Dodds P.N."/>
            <person name="Schein J.E."/>
            <person name="Zhong S."/>
            <person name="Hamelin R.C."/>
            <person name="Grigoriev I.V."/>
            <person name="Szabo L.J."/>
            <person name="Martin F."/>
        </authorList>
    </citation>
    <scope>NUCLEOTIDE SEQUENCE [LARGE SCALE GENOMIC DNA]</scope>
    <source>
        <strain evidence="2">98AG31 / pathotype 3-4-7</strain>
    </source>
</reference>
<dbReference type="KEGG" id="mlr:MELLADRAFT_92762"/>
<dbReference type="HOGENOM" id="CLU_3125423_0_0_1"/>
<dbReference type="RefSeq" id="XP_007415699.1">
    <property type="nucleotide sequence ID" value="XM_007415637.1"/>
</dbReference>
<dbReference type="VEuPathDB" id="FungiDB:MELLADRAFT_92762"/>
<proteinExistence type="predicted"/>
<evidence type="ECO:0000313" key="2">
    <source>
        <dbReference type="Proteomes" id="UP000001072"/>
    </source>
</evidence>
<dbReference type="GeneID" id="18936364"/>
<accession>F4S2N2</accession>